<dbReference type="Pfam" id="PF03788">
    <property type="entry name" value="LrgA"/>
    <property type="match status" value="1"/>
</dbReference>
<dbReference type="EMBL" id="JASKYM010000002">
    <property type="protein sequence ID" value="MDK2563391.1"/>
    <property type="molecule type" value="Genomic_DNA"/>
</dbReference>
<comment type="subcellular location">
    <subcellularLocation>
        <location evidence="1">Cell membrane</location>
        <topology evidence="1">Multi-pass membrane protein</topology>
    </subcellularLocation>
</comment>
<evidence type="ECO:0000256" key="1">
    <source>
        <dbReference type="ARBA" id="ARBA00004651"/>
    </source>
</evidence>
<evidence type="ECO:0000256" key="4">
    <source>
        <dbReference type="ARBA" id="ARBA00022989"/>
    </source>
</evidence>
<evidence type="ECO:0000313" key="8">
    <source>
        <dbReference type="Proteomes" id="UP001301012"/>
    </source>
</evidence>
<name>A0ABT7EBT5_9FIRM</name>
<accession>A0ABT7EBT5</accession>
<keyword evidence="4 6" id="KW-1133">Transmembrane helix</keyword>
<feature type="transmembrane region" description="Helical" evidence="6">
    <location>
        <begin position="20"/>
        <end position="44"/>
    </location>
</feature>
<proteinExistence type="predicted"/>
<dbReference type="PANTHER" id="PTHR33931">
    <property type="entry name" value="HOLIN-LIKE PROTEIN CIDA-RELATED"/>
    <property type="match status" value="1"/>
</dbReference>
<evidence type="ECO:0000256" key="6">
    <source>
        <dbReference type="SAM" id="Phobius"/>
    </source>
</evidence>
<feature type="transmembrane region" description="Helical" evidence="6">
    <location>
        <begin position="60"/>
        <end position="80"/>
    </location>
</feature>
<keyword evidence="3 6" id="KW-0812">Transmembrane</keyword>
<keyword evidence="5 6" id="KW-0472">Membrane</keyword>
<sequence>MNKLNQLAVILGIWAAGEYISSFIQSVVIIPGGIIGMILLFLLLQFKAIKIDSIKEISDLFLDNMAMFFIPAGVSLINSLDLIADNIFVILISIILSTAIVMYITGIIVEKMIQKKSKEN</sequence>
<dbReference type="PANTHER" id="PTHR33931:SF2">
    <property type="entry name" value="HOLIN-LIKE PROTEIN CIDA"/>
    <property type="match status" value="1"/>
</dbReference>
<gene>
    <name evidence="7" type="ORF">QOZ84_07500</name>
</gene>
<evidence type="ECO:0000256" key="2">
    <source>
        <dbReference type="ARBA" id="ARBA00022475"/>
    </source>
</evidence>
<feature type="transmembrane region" description="Helical" evidence="6">
    <location>
        <begin position="86"/>
        <end position="109"/>
    </location>
</feature>
<protein>
    <submittedName>
        <fullName evidence="7">CidA/LrgA family protein</fullName>
    </submittedName>
</protein>
<keyword evidence="2" id="KW-1003">Cell membrane</keyword>
<dbReference type="InterPro" id="IPR005538">
    <property type="entry name" value="LrgA/CidA"/>
</dbReference>
<evidence type="ECO:0000256" key="5">
    <source>
        <dbReference type="ARBA" id="ARBA00023136"/>
    </source>
</evidence>
<dbReference type="Proteomes" id="UP001301012">
    <property type="component" value="Unassembled WGS sequence"/>
</dbReference>
<evidence type="ECO:0000256" key="3">
    <source>
        <dbReference type="ARBA" id="ARBA00022692"/>
    </source>
</evidence>
<comment type="caution">
    <text evidence="7">The sequence shown here is derived from an EMBL/GenBank/DDBJ whole genome shotgun (WGS) entry which is preliminary data.</text>
</comment>
<keyword evidence="8" id="KW-1185">Reference proteome</keyword>
<dbReference type="RefSeq" id="WP_284132333.1">
    <property type="nucleotide sequence ID" value="NZ_JASKYM010000002.1"/>
</dbReference>
<evidence type="ECO:0000313" key="7">
    <source>
        <dbReference type="EMBL" id="MDK2563391.1"/>
    </source>
</evidence>
<organism evidence="7 8">
    <name type="scientific">Romboutsia sedimentorum</name>
    <dbReference type="NCBI Taxonomy" id="1368474"/>
    <lineage>
        <taxon>Bacteria</taxon>
        <taxon>Bacillati</taxon>
        <taxon>Bacillota</taxon>
        <taxon>Clostridia</taxon>
        <taxon>Peptostreptococcales</taxon>
        <taxon>Peptostreptococcaceae</taxon>
        <taxon>Romboutsia</taxon>
    </lineage>
</organism>
<reference evidence="7 8" key="1">
    <citation type="submission" date="2023-05" db="EMBL/GenBank/DDBJ databases">
        <title>Rombocin, a short stable natural nisin variant, displays selective antimicrobial activity against Listeria monocytogenes and employs dual mode of action to kill target bacterial strains.</title>
        <authorList>
            <person name="Wambui J."/>
            <person name="Stephan R."/>
            <person name="Kuipers O.P."/>
        </authorList>
    </citation>
    <scope>NUCLEOTIDE SEQUENCE [LARGE SCALE GENOMIC DNA]</scope>
    <source>
        <strain evidence="7 8">RC002</strain>
    </source>
</reference>